<dbReference type="PANTHER" id="PTHR30404">
    <property type="entry name" value="N-ACETYLMURAMOYL-L-ALANINE AMIDASE"/>
    <property type="match status" value="1"/>
</dbReference>
<dbReference type="InterPro" id="IPR036366">
    <property type="entry name" value="PGBDSf"/>
</dbReference>
<keyword evidence="5" id="KW-1185">Reference proteome</keyword>
<dbReference type="SUPFAM" id="SSF53187">
    <property type="entry name" value="Zn-dependent exopeptidases"/>
    <property type="match status" value="1"/>
</dbReference>
<dbReference type="PANTHER" id="PTHR30404:SF0">
    <property type="entry name" value="N-ACETYLMURAMOYL-L-ALANINE AMIDASE AMIC"/>
    <property type="match status" value="1"/>
</dbReference>
<keyword evidence="1" id="KW-0378">Hydrolase</keyword>
<dbReference type="InterPro" id="IPR036365">
    <property type="entry name" value="PGBD-like_sf"/>
</dbReference>
<dbReference type="AlphaFoldDB" id="A0A345C003"/>
<evidence type="ECO:0000259" key="3">
    <source>
        <dbReference type="SMART" id="SM00646"/>
    </source>
</evidence>
<dbReference type="InterPro" id="IPR050695">
    <property type="entry name" value="N-acetylmuramoyl_amidase_3"/>
</dbReference>
<evidence type="ECO:0000256" key="1">
    <source>
        <dbReference type="ARBA" id="ARBA00022801"/>
    </source>
</evidence>
<feature type="compositionally biased region" description="Acidic residues" evidence="2">
    <location>
        <begin position="297"/>
        <end position="317"/>
    </location>
</feature>
<feature type="region of interest" description="Disordered" evidence="2">
    <location>
        <begin position="280"/>
        <end position="322"/>
    </location>
</feature>
<evidence type="ECO:0000313" key="5">
    <source>
        <dbReference type="Proteomes" id="UP000252100"/>
    </source>
</evidence>
<proteinExistence type="predicted"/>
<dbReference type="Pfam" id="PF01471">
    <property type="entry name" value="PG_binding_1"/>
    <property type="match status" value="9"/>
</dbReference>
<sequence length="1151" mass="126590">MFQDIIKQEDQDLRCAEILYIKWKRRISFIMKLRKKSIRRTFASFLATVLIVGTSLPVSAVEEIAEGANESENKDLIDVEPNVFNDSSEEVLISSELEENKDQIGLYLRDYEMEEPLGIIEEFDDVDGDLHEYQWDLTVEGLDRKETKDIEDGQYYIEIIVQDDTQEPLYQREEILVHSDNAKIQLDEVNEDGIYLTEDNIIQGQIDSSLSEYEIIEEAPDVEYRLEQQEEIYQEDAVTLDEDGGFQINDALEEGTSTLTIEVTDVAGNETVEQIEIELLEEEVREERSEDKVKEEDQAEESEDNNQENKEETDEVDEPRTMQSIEVSYQDGDNGEHVYELKQDLTALGFGNFPSDPSMAYGSVTEGVVEDFQAHYDLGVTGVADEVTLAKIEKILSSPYQDGYSGDYVVELKEDLTALGYGSFPSDPSTVYGSVTEGVVKDFQEAQGLPVSGIADEITLAIISDLLDPPYQDGDTGEHIVNLKQDLTALGFGNFPSNPSTVYGSVTEGVVEDFQSYYDLDVTGNVDEATLEQMEDVLASSYQDGHSGDYVVELKEDLTMLGYGSFPSDPSTVYGSVTEGVVKDFQEAQGLPVSGIADEETLATINDLLSPPHQDGDQGEHIVDLKQDLTALGFGNFPSDPSIYYGSVTEGVVEDFQSYYDLDVTGNVDEATLEQMEDVLASSYQDGHSGDYVVELKEDLTMLGYGSFPSDPSTVYGSVTEGVVKDFQEAQGLPVSGIADEETLATINDLFDPPHQDGDQGEHIVDLKQDLTALGFGNFPSDPSIYYGSVTEGVVEDFQSYYDLDVTGDADEATLDQMEEVFASSYQDGHSGDYVVELKEDLTALGFGNFPSDPSTVYGSVTEGVVKDFQAYYGLVTNGMVDEITLSKLEEILGSPYQDGESGDYVVGLKEDLTKLGFGNFPSSPSTAYGPVTEGVVKDFQSAYGLPVSGIADEVTLATLSETLENMNEIKIFIDPGHGAHDSGGTGNGLQEKNVALDISLHAAEVLEDEYLGVDVMMSRTTDEFIELEDRAAMANDWGADYFVSVHNNAFNGLASGFESYIYNGNVSSTTIEKQEEVHQYIANELDATDRGAQTANFSVLRNTSMSAILLELLFIDNAVDAETLGSAEGRAELGHITADAIAHAWDLERR</sequence>
<reference evidence="4 5" key="1">
    <citation type="journal article" date="2018" name="J. Microbiol.">
        <title>Salicibibacter kimchii gen. nov., sp. nov., a moderately halophilic and alkalitolerant bacterium in the family Bacillaceae, isolated from kimchi.</title>
        <authorList>
            <person name="Jang J.Y."/>
            <person name="Oh Y.J."/>
            <person name="Lim S.K."/>
            <person name="Park H.K."/>
            <person name="Lee C."/>
            <person name="Kim J.Y."/>
            <person name="Lee M.A."/>
            <person name="Choi H.J."/>
        </authorList>
    </citation>
    <scope>NUCLEOTIDE SEQUENCE [LARGE SCALE GENOMIC DNA]</scope>
    <source>
        <strain evidence="4 5">NKC1-1</strain>
    </source>
</reference>
<name>A0A345C003_9BACI</name>
<dbReference type="Pfam" id="PF01520">
    <property type="entry name" value="Amidase_3"/>
    <property type="match status" value="1"/>
</dbReference>
<dbReference type="EMBL" id="CP031092">
    <property type="protein sequence ID" value="AXF56534.1"/>
    <property type="molecule type" value="Genomic_DNA"/>
</dbReference>
<dbReference type="InterPro" id="IPR002508">
    <property type="entry name" value="MurNAc-LAA_cat"/>
</dbReference>
<dbReference type="Proteomes" id="UP000252100">
    <property type="component" value="Chromosome"/>
</dbReference>
<dbReference type="CDD" id="cd02696">
    <property type="entry name" value="MurNAc-LAA"/>
    <property type="match status" value="1"/>
</dbReference>
<evidence type="ECO:0000256" key="2">
    <source>
        <dbReference type="SAM" id="MobiDB-lite"/>
    </source>
</evidence>
<dbReference type="GO" id="GO:0009253">
    <property type="term" value="P:peptidoglycan catabolic process"/>
    <property type="evidence" value="ECO:0007669"/>
    <property type="project" value="InterPro"/>
</dbReference>
<dbReference type="Gene3D" id="1.10.101.10">
    <property type="entry name" value="PGBD-like superfamily/PGBD"/>
    <property type="match status" value="9"/>
</dbReference>
<dbReference type="InterPro" id="IPR002477">
    <property type="entry name" value="Peptidoglycan-bd-like"/>
</dbReference>
<feature type="domain" description="MurNAc-LAA" evidence="3">
    <location>
        <begin position="1032"/>
        <end position="1143"/>
    </location>
</feature>
<gene>
    <name evidence="4" type="ORF">DT065_11200</name>
</gene>
<dbReference type="GO" id="GO:0030288">
    <property type="term" value="C:outer membrane-bounded periplasmic space"/>
    <property type="evidence" value="ECO:0007669"/>
    <property type="project" value="TreeGrafter"/>
</dbReference>
<accession>A0A345C003</accession>
<evidence type="ECO:0000313" key="4">
    <source>
        <dbReference type="EMBL" id="AXF56534.1"/>
    </source>
</evidence>
<feature type="compositionally biased region" description="Basic and acidic residues" evidence="2">
    <location>
        <begin position="285"/>
        <end position="296"/>
    </location>
</feature>
<dbReference type="GO" id="GO:0008745">
    <property type="term" value="F:N-acetylmuramoyl-L-alanine amidase activity"/>
    <property type="evidence" value="ECO:0007669"/>
    <property type="project" value="InterPro"/>
</dbReference>
<dbReference type="SMART" id="SM00646">
    <property type="entry name" value="Ami_3"/>
    <property type="match status" value="1"/>
</dbReference>
<dbReference type="KEGG" id="rue:DT065_11200"/>
<dbReference type="Gene3D" id="3.40.630.40">
    <property type="entry name" value="Zn-dependent exopeptidases"/>
    <property type="match status" value="1"/>
</dbReference>
<dbReference type="SUPFAM" id="SSF47090">
    <property type="entry name" value="PGBD-like"/>
    <property type="match status" value="9"/>
</dbReference>
<protein>
    <recommendedName>
        <fullName evidence="3">MurNAc-LAA domain-containing protein</fullName>
    </recommendedName>
</protein>
<organism evidence="4 5">
    <name type="scientific">Salicibibacter kimchii</name>
    <dbReference type="NCBI Taxonomy" id="2099786"/>
    <lineage>
        <taxon>Bacteria</taxon>
        <taxon>Bacillati</taxon>
        <taxon>Bacillota</taxon>
        <taxon>Bacilli</taxon>
        <taxon>Bacillales</taxon>
        <taxon>Bacillaceae</taxon>
        <taxon>Salicibibacter</taxon>
    </lineage>
</organism>